<keyword evidence="3 9" id="KW-1134">Transmembrane beta strand</keyword>
<feature type="chain" id="PRO_5020966696" evidence="9">
    <location>
        <begin position="28"/>
        <end position="502"/>
    </location>
</feature>
<feature type="signal peptide" evidence="9">
    <location>
        <begin position="1"/>
        <end position="27"/>
    </location>
</feature>
<sequence>MKLKPSVLRIGSWATPLATAAAALALAGCVNYAGIKSDKHIAAPSSYEASESLPTEGGKWPSLDWSEQFGDPQLPQLIDEALKDNPTIDEARARIDKAAAFAGSAKSALYPNVSGSYSWSREIESDNALFPPPQGGSWESENTLLTSASFDLDLWGKNRARLQQATSEQKVEEADMEEVRISLAASVAGTYNQLARLYVLRDIAQRELSNREQIERITNGRVGAGLDTNVEKQTAIGDIATQRTSVSNLDGQITTVRYELGALLGAGPDRGLQIAVPSLGKGDVVALPDNLPADLVSRRPDIVAAFWRVDAATHGVKEAKAEFFPDINLSAAAGLDAFGWGRLLTASSRQIAAGPAIHLPIFDAGALRSQLKGRYADFDLDVANYNKTLIDALSDVATQVSLIHSTDKQQVDAQQALDAQTKAYRLAVVRYSSGLNEQLQVLNADDNRLAAEQAVANLDMDRRNQQIALIKALGGGFDSEKSNLAATTDAPASPHHADTASN</sequence>
<name>A0A4P8IYU2_9BURK</name>
<dbReference type="NCBIfam" id="TIGR01845">
    <property type="entry name" value="outer_NodT"/>
    <property type="match status" value="1"/>
</dbReference>
<dbReference type="InterPro" id="IPR010131">
    <property type="entry name" value="MdtP/NodT-like"/>
</dbReference>
<evidence type="ECO:0000256" key="7">
    <source>
        <dbReference type="ARBA" id="ARBA00023139"/>
    </source>
</evidence>
<proteinExistence type="inferred from homology"/>
<dbReference type="GO" id="GO:0005886">
    <property type="term" value="C:plasma membrane"/>
    <property type="evidence" value="ECO:0007669"/>
    <property type="project" value="UniProtKB-SubCell"/>
</dbReference>
<dbReference type="PANTHER" id="PTHR30203">
    <property type="entry name" value="OUTER MEMBRANE CATION EFFLUX PROTEIN"/>
    <property type="match status" value="1"/>
</dbReference>
<evidence type="ECO:0000256" key="5">
    <source>
        <dbReference type="ARBA" id="ARBA00022729"/>
    </source>
</evidence>
<accession>A0A4P8IYU2</accession>
<dbReference type="SUPFAM" id="SSF56954">
    <property type="entry name" value="Outer membrane efflux proteins (OEP)"/>
    <property type="match status" value="1"/>
</dbReference>
<dbReference type="PANTHER" id="PTHR30203:SF20">
    <property type="entry name" value="MULTIDRUG RESISTANCE OUTER MEMBRANE PROTEIN MDTP-RELATED"/>
    <property type="match status" value="1"/>
</dbReference>
<comment type="subcellular location">
    <subcellularLocation>
        <location evidence="9">Cell membrane</location>
        <topology evidence="9">Lipid-anchor</topology>
    </subcellularLocation>
    <subcellularLocation>
        <location evidence="1">Membrane</location>
    </subcellularLocation>
</comment>
<organism evidence="10 11">
    <name type="scientific">Trinickia violacea</name>
    <dbReference type="NCBI Taxonomy" id="2571746"/>
    <lineage>
        <taxon>Bacteria</taxon>
        <taxon>Pseudomonadati</taxon>
        <taxon>Pseudomonadota</taxon>
        <taxon>Betaproteobacteria</taxon>
        <taxon>Burkholderiales</taxon>
        <taxon>Burkholderiaceae</taxon>
        <taxon>Trinickia</taxon>
    </lineage>
</organism>
<dbReference type="KEGG" id="tvl:FAZ95_29255"/>
<dbReference type="GO" id="GO:0015562">
    <property type="term" value="F:efflux transmembrane transporter activity"/>
    <property type="evidence" value="ECO:0007669"/>
    <property type="project" value="InterPro"/>
</dbReference>
<dbReference type="RefSeq" id="WP_137335935.1">
    <property type="nucleotide sequence ID" value="NZ_CP040078.1"/>
</dbReference>
<dbReference type="PROSITE" id="PS51257">
    <property type="entry name" value="PROKAR_LIPOPROTEIN"/>
    <property type="match status" value="1"/>
</dbReference>
<keyword evidence="8 9" id="KW-0449">Lipoprotein</keyword>
<dbReference type="Proteomes" id="UP000298656">
    <property type="component" value="Chromosome 2"/>
</dbReference>
<evidence type="ECO:0000256" key="3">
    <source>
        <dbReference type="ARBA" id="ARBA00022452"/>
    </source>
</evidence>
<evidence type="ECO:0000256" key="4">
    <source>
        <dbReference type="ARBA" id="ARBA00022692"/>
    </source>
</evidence>
<evidence type="ECO:0000256" key="6">
    <source>
        <dbReference type="ARBA" id="ARBA00023136"/>
    </source>
</evidence>
<protein>
    <submittedName>
        <fullName evidence="10">Efflux transporter outer membrane subunit</fullName>
    </submittedName>
</protein>
<comment type="similarity">
    <text evidence="2 9">Belongs to the outer membrane factor (OMF) (TC 1.B.17) family.</text>
</comment>
<evidence type="ECO:0000256" key="2">
    <source>
        <dbReference type="ARBA" id="ARBA00007613"/>
    </source>
</evidence>
<reference evidence="10 11" key="1">
    <citation type="submission" date="2019-05" db="EMBL/GenBank/DDBJ databases">
        <title>Burkholderia sp. DHOD12, isolated from subtropical forest soil.</title>
        <authorList>
            <person name="Gao Z.-H."/>
            <person name="Qiu L.-H."/>
        </authorList>
    </citation>
    <scope>NUCLEOTIDE SEQUENCE [LARGE SCALE GENOMIC DNA]</scope>
    <source>
        <strain evidence="10 11">DHOD12</strain>
    </source>
</reference>
<keyword evidence="5 9" id="KW-0732">Signal</keyword>
<dbReference type="AlphaFoldDB" id="A0A4P8IYU2"/>
<keyword evidence="7 9" id="KW-0564">Palmitate</keyword>
<evidence type="ECO:0000313" key="10">
    <source>
        <dbReference type="EMBL" id="QCP53165.1"/>
    </source>
</evidence>
<dbReference type="InterPro" id="IPR003423">
    <property type="entry name" value="OMP_efflux"/>
</dbReference>
<evidence type="ECO:0000256" key="8">
    <source>
        <dbReference type="ARBA" id="ARBA00023288"/>
    </source>
</evidence>
<keyword evidence="6 9" id="KW-0472">Membrane</keyword>
<keyword evidence="4 9" id="KW-0812">Transmembrane</keyword>
<dbReference type="Gene3D" id="1.20.1600.10">
    <property type="entry name" value="Outer membrane efflux proteins (OEP)"/>
    <property type="match status" value="1"/>
</dbReference>
<keyword evidence="11" id="KW-1185">Reference proteome</keyword>
<dbReference type="OrthoDB" id="9770517at2"/>
<evidence type="ECO:0000313" key="11">
    <source>
        <dbReference type="Proteomes" id="UP000298656"/>
    </source>
</evidence>
<evidence type="ECO:0000256" key="1">
    <source>
        <dbReference type="ARBA" id="ARBA00004370"/>
    </source>
</evidence>
<evidence type="ECO:0000256" key="9">
    <source>
        <dbReference type="RuleBase" id="RU362097"/>
    </source>
</evidence>
<dbReference type="EMBL" id="CP040078">
    <property type="protein sequence ID" value="QCP53165.1"/>
    <property type="molecule type" value="Genomic_DNA"/>
</dbReference>
<dbReference type="Gene3D" id="2.20.200.10">
    <property type="entry name" value="Outer membrane efflux proteins (OEP)"/>
    <property type="match status" value="1"/>
</dbReference>
<gene>
    <name evidence="10" type="ORF">FAZ95_29255</name>
</gene>
<dbReference type="Pfam" id="PF02321">
    <property type="entry name" value="OEP"/>
    <property type="match status" value="2"/>
</dbReference>